<organism evidence="1">
    <name type="scientific">Aeromonas hydrophila</name>
    <dbReference type="NCBI Taxonomy" id="644"/>
    <lineage>
        <taxon>Bacteria</taxon>
        <taxon>Pseudomonadati</taxon>
        <taxon>Pseudomonadota</taxon>
        <taxon>Gammaproteobacteria</taxon>
        <taxon>Aeromonadales</taxon>
        <taxon>Aeromonadaceae</taxon>
        <taxon>Aeromonas</taxon>
    </lineage>
</organism>
<accession>A0A8I0E7L8</accession>
<gene>
    <name evidence="1" type="ORF">H2136_17720</name>
</gene>
<dbReference type="EMBL" id="JACLAN010000010">
    <property type="protein sequence ID" value="MBC8674188.1"/>
    <property type="molecule type" value="Genomic_DNA"/>
</dbReference>
<comment type="caution">
    <text evidence="1">The sequence shown here is derived from an EMBL/GenBank/DDBJ whole genome shotgun (WGS) entry which is preliminary data.</text>
</comment>
<evidence type="ECO:0000313" key="1">
    <source>
        <dbReference type="EMBL" id="MBC8674188.1"/>
    </source>
</evidence>
<protein>
    <submittedName>
        <fullName evidence="1">Uncharacterized protein</fullName>
    </submittedName>
</protein>
<dbReference type="AlphaFoldDB" id="A0A8I0E7L8"/>
<reference evidence="1" key="1">
    <citation type="submission" date="2020-07" db="EMBL/GenBank/DDBJ databases">
        <title>Carbapenem Resistant Aeromonas hydrophila Carrying blacphA7 Isolated from Two Solid Organ Transplant Patients.</title>
        <authorList>
            <person name="Hilt E."/>
            <person name="Fitzwater S.P."/>
            <person name="Ward K."/>
            <person name="De St Maurice A."/>
            <person name="Chandrasekaran S."/>
            <person name="Garner O.B."/>
            <person name="Yang S."/>
        </authorList>
    </citation>
    <scope>NUCLEOTIDE SEQUENCE</scope>
    <source>
        <strain evidence="1">B-1</strain>
    </source>
</reference>
<name>A0A8I0E7L8_AERHY</name>
<proteinExistence type="predicted"/>
<sequence length="74" mass="8200">MNKVPVAPGWTTCFDTVHFFGQVIDAAMAACLTVSGQTHNRASNGPFFPVATRFHQDGSAFSLKIKKPNYRHYL</sequence>
<dbReference type="RefSeq" id="WP_133295845.1">
    <property type="nucleotide sequence ID" value="NZ_JACLAM010000001.1"/>
</dbReference>